<dbReference type="EMBL" id="MFBJ01000033">
    <property type="protein sequence ID" value="OGD96111.1"/>
    <property type="molecule type" value="Genomic_DNA"/>
</dbReference>
<proteinExistence type="predicted"/>
<dbReference type="GO" id="GO:0006487">
    <property type="term" value="P:protein N-linked glycosylation"/>
    <property type="evidence" value="ECO:0007669"/>
    <property type="project" value="TreeGrafter"/>
</dbReference>
<gene>
    <name evidence="2" type="ORF">A3F02_00370</name>
</gene>
<dbReference type="CDD" id="cd04179">
    <property type="entry name" value="DPM_DPG-synthase_like"/>
    <property type="match status" value="1"/>
</dbReference>
<accession>A0A1F5GW77</accession>
<protein>
    <recommendedName>
        <fullName evidence="1">Glycosyltransferase 2-like domain-containing protein</fullName>
    </recommendedName>
</protein>
<sequence>MLMNQKIVAVIPAFNEYTKLSGVIEQTLKYVEEIIVIDDGSKRPLKDFLPSLPNLFTLRHKINLGKGAALKTGVEFAKMRKADFVVFIDADGQHNPSEIPSLIAPLADDNADIVFGVRKFHEKMPLVARLGNIFLTRISQLLFRIKVSDTQSGFRAININIYPKIVWRSPRYAVETEMIVNAGKVKARFAEVPIQTIYHDKYRGTTVLDGIRIFFNMIYWKFL</sequence>
<name>A0A1F5GW77_9BACT</name>
<organism evidence="2 3">
    <name type="scientific">Candidatus Curtissbacteria bacterium RIFCSPHIGHO2_12_FULL_38_9b</name>
    <dbReference type="NCBI Taxonomy" id="1797720"/>
    <lineage>
        <taxon>Bacteria</taxon>
        <taxon>Candidatus Curtissiibacteriota</taxon>
    </lineage>
</organism>
<dbReference type="SUPFAM" id="SSF53448">
    <property type="entry name" value="Nucleotide-diphospho-sugar transferases"/>
    <property type="match status" value="1"/>
</dbReference>
<dbReference type="Gene3D" id="3.90.550.10">
    <property type="entry name" value="Spore Coat Polysaccharide Biosynthesis Protein SpsA, Chain A"/>
    <property type="match status" value="1"/>
</dbReference>
<dbReference type="PANTHER" id="PTHR10859">
    <property type="entry name" value="GLYCOSYL TRANSFERASE"/>
    <property type="match status" value="1"/>
</dbReference>
<reference evidence="2 3" key="1">
    <citation type="journal article" date="2016" name="Nat. Commun.">
        <title>Thousands of microbial genomes shed light on interconnected biogeochemical processes in an aquifer system.</title>
        <authorList>
            <person name="Anantharaman K."/>
            <person name="Brown C.T."/>
            <person name="Hug L.A."/>
            <person name="Sharon I."/>
            <person name="Castelle C.J."/>
            <person name="Probst A.J."/>
            <person name="Thomas B.C."/>
            <person name="Singh A."/>
            <person name="Wilkins M.J."/>
            <person name="Karaoz U."/>
            <person name="Brodie E.L."/>
            <person name="Williams K.H."/>
            <person name="Hubbard S.S."/>
            <person name="Banfield J.F."/>
        </authorList>
    </citation>
    <scope>NUCLEOTIDE SEQUENCE [LARGE SCALE GENOMIC DNA]</scope>
</reference>
<evidence type="ECO:0000259" key="1">
    <source>
        <dbReference type="Pfam" id="PF00535"/>
    </source>
</evidence>
<feature type="domain" description="Glycosyltransferase 2-like" evidence="1">
    <location>
        <begin position="10"/>
        <end position="160"/>
    </location>
</feature>
<comment type="caution">
    <text evidence="2">The sequence shown here is derived from an EMBL/GenBank/DDBJ whole genome shotgun (WGS) entry which is preliminary data.</text>
</comment>
<dbReference type="InterPro" id="IPR001173">
    <property type="entry name" value="Glyco_trans_2-like"/>
</dbReference>
<dbReference type="InterPro" id="IPR029044">
    <property type="entry name" value="Nucleotide-diphossugar_trans"/>
</dbReference>
<dbReference type="Pfam" id="PF00535">
    <property type="entry name" value="Glycos_transf_2"/>
    <property type="match status" value="1"/>
</dbReference>
<evidence type="ECO:0000313" key="3">
    <source>
        <dbReference type="Proteomes" id="UP000176666"/>
    </source>
</evidence>
<dbReference type="PANTHER" id="PTHR10859:SF91">
    <property type="entry name" value="DOLICHYL-PHOSPHATE BETA-GLUCOSYLTRANSFERASE"/>
    <property type="match status" value="1"/>
</dbReference>
<dbReference type="AlphaFoldDB" id="A0A1F5GW77"/>
<evidence type="ECO:0000313" key="2">
    <source>
        <dbReference type="EMBL" id="OGD96111.1"/>
    </source>
</evidence>
<dbReference type="Proteomes" id="UP000176666">
    <property type="component" value="Unassembled WGS sequence"/>
</dbReference>